<protein>
    <submittedName>
        <fullName evidence="2">Uncharacterized protein</fullName>
    </submittedName>
</protein>
<evidence type="ECO:0000313" key="3">
    <source>
        <dbReference type="Proteomes" id="UP000276834"/>
    </source>
</evidence>
<dbReference type="Proteomes" id="UP000276834">
    <property type="component" value="Unassembled WGS sequence"/>
</dbReference>
<name>A0A3L8S293_CHLGU</name>
<comment type="caution">
    <text evidence="2">The sequence shown here is derived from an EMBL/GenBank/DDBJ whole genome shotgun (WGS) entry which is preliminary data.</text>
</comment>
<reference evidence="2 3" key="1">
    <citation type="journal article" date="2018" name="Proc. R. Soc. B">
        <title>A non-coding region near Follistatin controls head colour polymorphism in the Gouldian finch.</title>
        <authorList>
            <person name="Toomey M.B."/>
            <person name="Marques C.I."/>
            <person name="Andrade P."/>
            <person name="Araujo P.M."/>
            <person name="Sabatino S."/>
            <person name="Gazda M.A."/>
            <person name="Afonso S."/>
            <person name="Lopes R.J."/>
            <person name="Corbo J.C."/>
            <person name="Carneiro M."/>
        </authorList>
    </citation>
    <scope>NUCLEOTIDE SEQUENCE [LARGE SCALE GENOMIC DNA]</scope>
    <source>
        <strain evidence="2">Red01</strain>
        <tissue evidence="2">Muscle</tissue>
    </source>
</reference>
<gene>
    <name evidence="2" type="ORF">DV515_00013096</name>
</gene>
<keyword evidence="3" id="KW-1185">Reference proteome</keyword>
<proteinExistence type="predicted"/>
<organism evidence="2 3">
    <name type="scientific">Chloebia gouldiae</name>
    <name type="common">Gouldian finch</name>
    <name type="synonym">Erythrura gouldiae</name>
    <dbReference type="NCBI Taxonomy" id="44316"/>
    <lineage>
        <taxon>Eukaryota</taxon>
        <taxon>Metazoa</taxon>
        <taxon>Chordata</taxon>
        <taxon>Craniata</taxon>
        <taxon>Vertebrata</taxon>
        <taxon>Euteleostomi</taxon>
        <taxon>Archelosauria</taxon>
        <taxon>Archosauria</taxon>
        <taxon>Dinosauria</taxon>
        <taxon>Saurischia</taxon>
        <taxon>Theropoda</taxon>
        <taxon>Coelurosauria</taxon>
        <taxon>Aves</taxon>
        <taxon>Neognathae</taxon>
        <taxon>Neoaves</taxon>
        <taxon>Telluraves</taxon>
        <taxon>Australaves</taxon>
        <taxon>Passeriformes</taxon>
        <taxon>Passeroidea</taxon>
        <taxon>Passeridae</taxon>
        <taxon>Chloebia</taxon>
    </lineage>
</organism>
<sequence>MSPPFPCLGDRDSPSCQAGGQTGLGASSEPRCPGHCSVPGWQERRAAERTEPALCPLSCPTLF</sequence>
<accession>A0A3L8S293</accession>
<evidence type="ECO:0000256" key="1">
    <source>
        <dbReference type="SAM" id="MobiDB-lite"/>
    </source>
</evidence>
<evidence type="ECO:0000313" key="2">
    <source>
        <dbReference type="EMBL" id="RLV94608.1"/>
    </source>
</evidence>
<feature type="region of interest" description="Disordered" evidence="1">
    <location>
        <begin position="1"/>
        <end position="33"/>
    </location>
</feature>
<dbReference type="AlphaFoldDB" id="A0A3L8S293"/>
<dbReference type="EMBL" id="QUSF01000083">
    <property type="protein sequence ID" value="RLV94608.1"/>
    <property type="molecule type" value="Genomic_DNA"/>
</dbReference>